<keyword evidence="1" id="KW-1133">Transmembrane helix</keyword>
<evidence type="ECO:0000256" key="1">
    <source>
        <dbReference type="SAM" id="Phobius"/>
    </source>
</evidence>
<sequence>MVLVSKPLFYEVQKTRNICHKVFHPWHINCFVGNLMHTYSTIKGSAKFFAVLYLLQCLSKYKKLTQNDIIPIMRNFSWSLATAMAYSSLFVATPCFFSYLCGFVPYHAVAYITPIISGLGIFLEFPERKTFLASSWGTMFVEGIIKRIYITKLLKRNLYLETLIFMLCNGLLMLMLKMRKKPTKEMWFFAPKLTTEKEKNDENAMEIEKNPCSHDDSCIQHCTKVTMKYISFAYAFSVIKLLLTNVKLLKVPKSFLKETIKMKSLNVVLFFGSYVGVYKAITCYLTRKYGCENRLHSFTGGFLAGASYFILSKYAILASLITVLLKVMSQKLMNTYKLPNIPYSELIFILTNIYLMKTRIFFDDACPRIFINIISSCTDGRSETIYSSFRKIITEILENRTNINYESS</sequence>
<feature type="transmembrane region" description="Helical" evidence="1">
    <location>
        <begin position="36"/>
        <end position="55"/>
    </location>
</feature>
<dbReference type="EMBL" id="JAPXFL010000006">
    <property type="protein sequence ID" value="KAK9505060.1"/>
    <property type="molecule type" value="Genomic_DNA"/>
</dbReference>
<dbReference type="PANTHER" id="PTHR12459:SF15">
    <property type="entry name" value="TRANSMEMBRANE PROTEIN 135"/>
    <property type="match status" value="1"/>
</dbReference>
<accession>A0AAW1D5L1</accession>
<feature type="transmembrane region" description="Helical" evidence="1">
    <location>
        <begin position="76"/>
        <end position="100"/>
    </location>
</feature>
<dbReference type="Proteomes" id="UP001461498">
    <property type="component" value="Unassembled WGS sequence"/>
</dbReference>
<feature type="transmembrane region" description="Helical" evidence="1">
    <location>
        <begin position="267"/>
        <end position="287"/>
    </location>
</feature>
<evidence type="ECO:0000313" key="3">
    <source>
        <dbReference type="Proteomes" id="UP001461498"/>
    </source>
</evidence>
<reference evidence="2 3" key="1">
    <citation type="submission" date="2022-12" db="EMBL/GenBank/DDBJ databases">
        <title>Chromosome-level genome assembly of true bugs.</title>
        <authorList>
            <person name="Ma L."/>
            <person name="Li H."/>
        </authorList>
    </citation>
    <scope>NUCLEOTIDE SEQUENCE [LARGE SCALE GENOMIC DNA]</scope>
    <source>
        <strain evidence="2">Lab_2022b</strain>
    </source>
</reference>
<feature type="transmembrane region" description="Helical" evidence="1">
    <location>
        <begin position="106"/>
        <end position="125"/>
    </location>
</feature>
<keyword evidence="1" id="KW-0472">Membrane</keyword>
<organism evidence="2 3">
    <name type="scientific">Rhynocoris fuscipes</name>
    <dbReference type="NCBI Taxonomy" id="488301"/>
    <lineage>
        <taxon>Eukaryota</taxon>
        <taxon>Metazoa</taxon>
        <taxon>Ecdysozoa</taxon>
        <taxon>Arthropoda</taxon>
        <taxon>Hexapoda</taxon>
        <taxon>Insecta</taxon>
        <taxon>Pterygota</taxon>
        <taxon>Neoptera</taxon>
        <taxon>Paraneoptera</taxon>
        <taxon>Hemiptera</taxon>
        <taxon>Heteroptera</taxon>
        <taxon>Panheteroptera</taxon>
        <taxon>Cimicomorpha</taxon>
        <taxon>Reduviidae</taxon>
        <taxon>Harpactorinae</taxon>
        <taxon>Harpactorini</taxon>
        <taxon>Rhynocoris</taxon>
    </lineage>
</organism>
<feature type="transmembrane region" description="Helical" evidence="1">
    <location>
        <begin position="307"/>
        <end position="327"/>
    </location>
</feature>
<dbReference type="PANTHER" id="PTHR12459">
    <property type="entry name" value="TRANSMEMBRANE PROTEIN 135-RELATED"/>
    <property type="match status" value="1"/>
</dbReference>
<gene>
    <name evidence="2" type="ORF">O3M35_009209</name>
</gene>
<evidence type="ECO:0000313" key="2">
    <source>
        <dbReference type="EMBL" id="KAK9505060.1"/>
    </source>
</evidence>
<keyword evidence="1" id="KW-0812">Transmembrane</keyword>
<comment type="caution">
    <text evidence="2">The sequence shown here is derived from an EMBL/GenBank/DDBJ whole genome shotgun (WGS) entry which is preliminary data.</text>
</comment>
<feature type="transmembrane region" description="Helical" evidence="1">
    <location>
        <begin position="158"/>
        <end position="176"/>
    </location>
</feature>
<protein>
    <recommendedName>
        <fullName evidence="4">Transmembrane protein 135</fullName>
    </recommendedName>
</protein>
<dbReference type="InterPro" id="IPR026749">
    <property type="entry name" value="Tmem135"/>
</dbReference>
<dbReference type="AlphaFoldDB" id="A0AAW1D5L1"/>
<keyword evidence="3" id="KW-1185">Reference proteome</keyword>
<proteinExistence type="predicted"/>
<feature type="transmembrane region" description="Helical" evidence="1">
    <location>
        <begin position="229"/>
        <end position="246"/>
    </location>
</feature>
<evidence type="ECO:0008006" key="4">
    <source>
        <dbReference type="Google" id="ProtNLM"/>
    </source>
</evidence>
<name>A0AAW1D5L1_9HEMI</name>